<protein>
    <submittedName>
        <fullName evidence="2">L-ascorbate metabolism protein UlaG, beta-lactamase superfamily</fullName>
    </submittedName>
</protein>
<accession>A0A1I6TDS3</accession>
<dbReference type="GO" id="GO:0070290">
    <property type="term" value="F:N-acylphosphatidylethanolamine-specific phospholipase D activity"/>
    <property type="evidence" value="ECO:0007669"/>
    <property type="project" value="InterPro"/>
</dbReference>
<dbReference type="EMBL" id="FPAA01000009">
    <property type="protein sequence ID" value="SFS87335.1"/>
    <property type="molecule type" value="Genomic_DNA"/>
</dbReference>
<dbReference type="GO" id="GO:0005737">
    <property type="term" value="C:cytoplasm"/>
    <property type="evidence" value="ECO:0007669"/>
    <property type="project" value="TreeGrafter"/>
</dbReference>
<dbReference type="GO" id="GO:0008270">
    <property type="term" value="F:zinc ion binding"/>
    <property type="evidence" value="ECO:0007669"/>
    <property type="project" value="InterPro"/>
</dbReference>
<dbReference type="PANTHER" id="PTHR15032:SF4">
    <property type="entry name" value="N-ACYL-PHOSPHATIDYLETHANOLAMINE-HYDROLYZING PHOSPHOLIPASE D"/>
    <property type="match status" value="1"/>
</dbReference>
<dbReference type="RefSeq" id="WP_245838803.1">
    <property type="nucleotide sequence ID" value="NZ_FPAA01000009.1"/>
</dbReference>
<dbReference type="Pfam" id="PF12706">
    <property type="entry name" value="Lactamase_B_2"/>
    <property type="match status" value="1"/>
</dbReference>
<reference evidence="3" key="1">
    <citation type="submission" date="2016-10" db="EMBL/GenBank/DDBJ databases">
        <authorList>
            <person name="Varghese N."/>
            <person name="Submissions S."/>
        </authorList>
    </citation>
    <scope>NUCLEOTIDE SEQUENCE [LARGE SCALE GENOMIC DNA]</scope>
    <source>
        <strain evidence="3">DSM 45789</strain>
    </source>
</reference>
<dbReference type="InterPro" id="IPR036866">
    <property type="entry name" value="RibonucZ/Hydroxyglut_hydro"/>
</dbReference>
<dbReference type="Proteomes" id="UP000198660">
    <property type="component" value="Unassembled WGS sequence"/>
</dbReference>
<dbReference type="InterPro" id="IPR024884">
    <property type="entry name" value="NAPE-PLD"/>
</dbReference>
<gene>
    <name evidence="2" type="ORF">SAMN05444972_109189</name>
</gene>
<evidence type="ECO:0000313" key="3">
    <source>
        <dbReference type="Proteomes" id="UP000198660"/>
    </source>
</evidence>
<proteinExistence type="predicted"/>
<dbReference type="PIRSF" id="PIRSF038896">
    <property type="entry name" value="NAPE-PLD"/>
    <property type="match status" value="1"/>
</dbReference>
<evidence type="ECO:0000259" key="1">
    <source>
        <dbReference type="Pfam" id="PF12706"/>
    </source>
</evidence>
<feature type="domain" description="Metallo-beta-lactamase" evidence="1">
    <location>
        <begin position="118"/>
        <end position="313"/>
    </location>
</feature>
<dbReference type="AlphaFoldDB" id="A0A1I6TDS3"/>
<name>A0A1I6TDS3_9BACL</name>
<sequence length="371" mass="42218">MLWIVVAIGFSMVLLALVFMNRYQVFRGKATSKQLQRYEESDHFANGKFVNAIPTPIKANVATFISLIGDYFKKDPHRRPTKPLAVKSVELPPLKENGSARVTWLGHSTVLLQIKGKTILFDPLFGTTPTPFPIIGGRRFNKEFPLKVDDLPAIDAVIISHDHFDHLEYDSIRKLKKVKKFYAPLGVKNLLVRWGVDSAKIEELDWWEETEYDGLSLAFTPARHFSGRGLFASNTTLWGSWVVMAQDEKIFFGGDSGYGPHFKEIGERYGPFDIAMIESGQYDHRWSTIHMQPEESIQAFQDVKGKVMIPIHWGSFTLAFHDWTDPAERGLKLAEKNGLIVAFPQIGEAIEVGERDYPSAPWWRDYHGAHN</sequence>
<dbReference type="InterPro" id="IPR001279">
    <property type="entry name" value="Metallo-B-lactamas"/>
</dbReference>
<dbReference type="Gene3D" id="3.60.15.10">
    <property type="entry name" value="Ribonuclease Z/Hydroxyacylglutathione hydrolase-like"/>
    <property type="match status" value="1"/>
</dbReference>
<dbReference type="SUPFAM" id="SSF56281">
    <property type="entry name" value="Metallo-hydrolase/oxidoreductase"/>
    <property type="match status" value="1"/>
</dbReference>
<dbReference type="PANTHER" id="PTHR15032">
    <property type="entry name" value="N-ACYL-PHOSPHATIDYLETHANOLAMINE-HYDROLYZING PHOSPHOLIPASE D"/>
    <property type="match status" value="1"/>
</dbReference>
<keyword evidence="3" id="KW-1185">Reference proteome</keyword>
<organism evidence="2 3">
    <name type="scientific">Marininema halotolerans</name>
    <dbReference type="NCBI Taxonomy" id="1155944"/>
    <lineage>
        <taxon>Bacteria</taxon>
        <taxon>Bacillati</taxon>
        <taxon>Bacillota</taxon>
        <taxon>Bacilli</taxon>
        <taxon>Bacillales</taxon>
        <taxon>Thermoactinomycetaceae</taxon>
        <taxon>Marininema</taxon>
    </lineage>
</organism>
<evidence type="ECO:0000313" key="2">
    <source>
        <dbReference type="EMBL" id="SFS87335.1"/>
    </source>
</evidence>